<feature type="domain" description="Glutaredoxin" evidence="7">
    <location>
        <begin position="4"/>
        <end position="64"/>
    </location>
</feature>
<evidence type="ECO:0000256" key="4">
    <source>
        <dbReference type="ARBA" id="ARBA00023157"/>
    </source>
</evidence>
<dbReference type="InterPro" id="IPR036249">
    <property type="entry name" value="Thioredoxin-like_sf"/>
</dbReference>
<dbReference type="OrthoDB" id="9814618at2"/>
<comment type="similarity">
    <text evidence="1 6">Belongs to the glutaredoxin family.</text>
</comment>
<evidence type="ECO:0000256" key="2">
    <source>
        <dbReference type="ARBA" id="ARBA00022448"/>
    </source>
</evidence>
<dbReference type="GO" id="GO:0034599">
    <property type="term" value="P:cellular response to oxidative stress"/>
    <property type="evidence" value="ECO:0007669"/>
    <property type="project" value="TreeGrafter"/>
</dbReference>
<keyword evidence="3 6" id="KW-0249">Electron transport</keyword>
<evidence type="ECO:0000256" key="3">
    <source>
        <dbReference type="ARBA" id="ARBA00022982"/>
    </source>
</evidence>
<keyword evidence="9" id="KW-1185">Reference proteome</keyword>
<keyword evidence="5 6" id="KW-0676">Redox-active center</keyword>
<evidence type="ECO:0000256" key="6">
    <source>
        <dbReference type="RuleBase" id="RU364065"/>
    </source>
</evidence>
<dbReference type="AlphaFoldDB" id="A0A286E790"/>
<dbReference type="PANTHER" id="PTHR45694:SF18">
    <property type="entry name" value="GLUTAREDOXIN-1-RELATED"/>
    <property type="match status" value="1"/>
</dbReference>
<proteinExistence type="inferred from homology"/>
<evidence type="ECO:0000313" key="9">
    <source>
        <dbReference type="Proteomes" id="UP000219669"/>
    </source>
</evidence>
<sequence>MAHVKMYIKPYCPYCAKAQQLLSELGVQNVEIIRVDNSDELFQEMKNLSGRHTVPQIFIGSTHVGGFTDMYALHQQGGLQVLLNQE</sequence>
<name>A0A286E790_9NEIS</name>
<dbReference type="InterPro" id="IPR011767">
    <property type="entry name" value="GLR_AS"/>
</dbReference>
<dbReference type="GO" id="GO:0015038">
    <property type="term" value="F:glutathione disulfide oxidoreductase activity"/>
    <property type="evidence" value="ECO:0007669"/>
    <property type="project" value="UniProtKB-UniRule"/>
</dbReference>
<evidence type="ECO:0000313" key="8">
    <source>
        <dbReference type="EMBL" id="SOD66777.1"/>
    </source>
</evidence>
<dbReference type="NCBIfam" id="TIGR02181">
    <property type="entry name" value="GRX_bact"/>
    <property type="match status" value="1"/>
</dbReference>
<dbReference type="PRINTS" id="PR00160">
    <property type="entry name" value="GLUTAREDOXIN"/>
</dbReference>
<dbReference type="RefSeq" id="WP_097113801.1">
    <property type="nucleotide sequence ID" value="NZ_CP083931.1"/>
</dbReference>
<comment type="function">
    <text evidence="6">Has a glutathione-disulfide oxidoreductase activity in the presence of NADPH and glutathione reductase. Reduces low molecular weight disulfides and proteins.</text>
</comment>
<dbReference type="EMBL" id="OCNF01000004">
    <property type="protein sequence ID" value="SOD66777.1"/>
    <property type="molecule type" value="Genomic_DNA"/>
</dbReference>
<dbReference type="GO" id="GO:0045454">
    <property type="term" value="P:cell redox homeostasis"/>
    <property type="evidence" value="ECO:0007669"/>
    <property type="project" value="InterPro"/>
</dbReference>
<dbReference type="SUPFAM" id="SSF52833">
    <property type="entry name" value="Thioredoxin-like"/>
    <property type="match status" value="1"/>
</dbReference>
<dbReference type="Gene3D" id="3.40.30.10">
    <property type="entry name" value="Glutaredoxin"/>
    <property type="match status" value="1"/>
</dbReference>
<dbReference type="Pfam" id="PF00462">
    <property type="entry name" value="Glutaredoxin"/>
    <property type="match status" value="1"/>
</dbReference>
<gene>
    <name evidence="8" type="ORF">SAMN02746062_00730</name>
</gene>
<dbReference type="InterPro" id="IPR014025">
    <property type="entry name" value="Glutaredoxin_subgr"/>
</dbReference>
<evidence type="ECO:0000259" key="7">
    <source>
        <dbReference type="Pfam" id="PF00462"/>
    </source>
</evidence>
<evidence type="ECO:0000256" key="5">
    <source>
        <dbReference type="ARBA" id="ARBA00023284"/>
    </source>
</evidence>
<reference evidence="8 9" key="1">
    <citation type="submission" date="2017-09" db="EMBL/GenBank/DDBJ databases">
        <authorList>
            <person name="Ehlers B."/>
            <person name="Leendertz F.H."/>
        </authorList>
    </citation>
    <scope>NUCLEOTIDE SEQUENCE [LARGE SCALE GENOMIC DNA]</scope>
    <source>
        <strain evidence="8 9">DSM 16848</strain>
    </source>
</reference>
<dbReference type="PROSITE" id="PS00195">
    <property type="entry name" value="GLUTAREDOXIN_1"/>
    <property type="match status" value="1"/>
</dbReference>
<dbReference type="Proteomes" id="UP000219669">
    <property type="component" value="Unassembled WGS sequence"/>
</dbReference>
<dbReference type="InterPro" id="IPR002109">
    <property type="entry name" value="Glutaredoxin"/>
</dbReference>
<keyword evidence="2 6" id="KW-0813">Transport</keyword>
<dbReference type="CDD" id="cd03418">
    <property type="entry name" value="GRX_GRXb_1_3_like"/>
    <property type="match status" value="1"/>
</dbReference>
<dbReference type="GO" id="GO:0005737">
    <property type="term" value="C:cytoplasm"/>
    <property type="evidence" value="ECO:0007669"/>
    <property type="project" value="TreeGrafter"/>
</dbReference>
<accession>A0A286E790</accession>
<organism evidence="8 9">
    <name type="scientific">Alysiella filiformis DSM 16848</name>
    <dbReference type="NCBI Taxonomy" id="1120981"/>
    <lineage>
        <taxon>Bacteria</taxon>
        <taxon>Pseudomonadati</taxon>
        <taxon>Pseudomonadota</taxon>
        <taxon>Betaproteobacteria</taxon>
        <taxon>Neisseriales</taxon>
        <taxon>Neisseriaceae</taxon>
        <taxon>Alysiella</taxon>
    </lineage>
</organism>
<dbReference type="PANTHER" id="PTHR45694">
    <property type="entry name" value="GLUTAREDOXIN 2"/>
    <property type="match status" value="1"/>
</dbReference>
<dbReference type="PROSITE" id="PS51354">
    <property type="entry name" value="GLUTAREDOXIN_2"/>
    <property type="match status" value="1"/>
</dbReference>
<keyword evidence="4" id="KW-1015">Disulfide bond</keyword>
<keyword evidence="6" id="KW-0963">Cytoplasm</keyword>
<evidence type="ECO:0000256" key="1">
    <source>
        <dbReference type="ARBA" id="ARBA00007787"/>
    </source>
</evidence>
<dbReference type="InterPro" id="IPR011900">
    <property type="entry name" value="GRX_bact"/>
</dbReference>
<protein>
    <recommendedName>
        <fullName evidence="6">Glutaredoxin</fullName>
    </recommendedName>
</protein>